<feature type="compositionally biased region" description="Basic and acidic residues" evidence="5">
    <location>
        <begin position="362"/>
        <end position="374"/>
    </location>
</feature>
<feature type="domain" description="TPX2 C-terminal" evidence="6">
    <location>
        <begin position="656"/>
        <end position="722"/>
    </location>
</feature>
<dbReference type="OrthoDB" id="3242303at2759"/>
<feature type="region of interest" description="Disordered" evidence="5">
    <location>
        <begin position="318"/>
        <end position="337"/>
    </location>
</feature>
<feature type="compositionally biased region" description="Polar residues" evidence="5">
    <location>
        <begin position="483"/>
        <end position="494"/>
    </location>
</feature>
<dbReference type="AlphaFoldDB" id="A0A4Y7SAF2"/>
<evidence type="ECO:0000256" key="2">
    <source>
        <dbReference type="ARBA" id="ARBA00005885"/>
    </source>
</evidence>
<organism evidence="7 8">
    <name type="scientific">Coprinellus micaceus</name>
    <name type="common">Glistening ink-cap mushroom</name>
    <name type="synonym">Coprinus micaceus</name>
    <dbReference type="NCBI Taxonomy" id="71717"/>
    <lineage>
        <taxon>Eukaryota</taxon>
        <taxon>Fungi</taxon>
        <taxon>Dikarya</taxon>
        <taxon>Basidiomycota</taxon>
        <taxon>Agaricomycotina</taxon>
        <taxon>Agaricomycetes</taxon>
        <taxon>Agaricomycetidae</taxon>
        <taxon>Agaricales</taxon>
        <taxon>Agaricineae</taxon>
        <taxon>Psathyrellaceae</taxon>
        <taxon>Coprinellus</taxon>
    </lineage>
</organism>
<feature type="compositionally biased region" description="Basic and acidic residues" evidence="5">
    <location>
        <begin position="454"/>
        <end position="463"/>
    </location>
</feature>
<feature type="region of interest" description="Disordered" evidence="5">
    <location>
        <begin position="342"/>
        <end position="549"/>
    </location>
</feature>
<evidence type="ECO:0000256" key="5">
    <source>
        <dbReference type="SAM" id="MobiDB-lite"/>
    </source>
</evidence>
<feature type="region of interest" description="Disordered" evidence="5">
    <location>
        <begin position="222"/>
        <end position="295"/>
    </location>
</feature>
<comment type="caution">
    <text evidence="7">The sequence shown here is derived from an EMBL/GenBank/DDBJ whole genome shotgun (WGS) entry which is preliminary data.</text>
</comment>
<reference evidence="7 8" key="1">
    <citation type="journal article" date="2019" name="Nat. Ecol. Evol.">
        <title>Megaphylogeny resolves global patterns of mushroom evolution.</title>
        <authorList>
            <person name="Varga T."/>
            <person name="Krizsan K."/>
            <person name="Foldi C."/>
            <person name="Dima B."/>
            <person name="Sanchez-Garcia M."/>
            <person name="Sanchez-Ramirez S."/>
            <person name="Szollosi G.J."/>
            <person name="Szarkandi J.G."/>
            <person name="Papp V."/>
            <person name="Albert L."/>
            <person name="Andreopoulos W."/>
            <person name="Angelini C."/>
            <person name="Antonin V."/>
            <person name="Barry K.W."/>
            <person name="Bougher N.L."/>
            <person name="Buchanan P."/>
            <person name="Buyck B."/>
            <person name="Bense V."/>
            <person name="Catcheside P."/>
            <person name="Chovatia M."/>
            <person name="Cooper J."/>
            <person name="Damon W."/>
            <person name="Desjardin D."/>
            <person name="Finy P."/>
            <person name="Geml J."/>
            <person name="Haridas S."/>
            <person name="Hughes K."/>
            <person name="Justo A."/>
            <person name="Karasinski D."/>
            <person name="Kautmanova I."/>
            <person name="Kiss B."/>
            <person name="Kocsube S."/>
            <person name="Kotiranta H."/>
            <person name="LaButti K.M."/>
            <person name="Lechner B.E."/>
            <person name="Liimatainen K."/>
            <person name="Lipzen A."/>
            <person name="Lukacs Z."/>
            <person name="Mihaltcheva S."/>
            <person name="Morgado L.N."/>
            <person name="Niskanen T."/>
            <person name="Noordeloos M.E."/>
            <person name="Ohm R.A."/>
            <person name="Ortiz-Santana B."/>
            <person name="Ovrebo C."/>
            <person name="Racz N."/>
            <person name="Riley R."/>
            <person name="Savchenko A."/>
            <person name="Shiryaev A."/>
            <person name="Soop K."/>
            <person name="Spirin V."/>
            <person name="Szebenyi C."/>
            <person name="Tomsovsky M."/>
            <person name="Tulloss R.E."/>
            <person name="Uehling J."/>
            <person name="Grigoriev I.V."/>
            <person name="Vagvolgyi C."/>
            <person name="Papp T."/>
            <person name="Martin F.M."/>
            <person name="Miettinen O."/>
            <person name="Hibbett D.S."/>
            <person name="Nagy L.G."/>
        </authorList>
    </citation>
    <scope>NUCLEOTIDE SEQUENCE [LARGE SCALE GENOMIC DNA]</scope>
    <source>
        <strain evidence="7 8">FP101781</strain>
    </source>
</reference>
<name>A0A4Y7SAF2_COPMI</name>
<keyword evidence="3" id="KW-0963">Cytoplasm</keyword>
<dbReference type="Proteomes" id="UP000298030">
    <property type="component" value="Unassembled WGS sequence"/>
</dbReference>
<feature type="compositionally biased region" description="Polar residues" evidence="5">
    <location>
        <begin position="283"/>
        <end position="292"/>
    </location>
</feature>
<feature type="compositionally biased region" description="Low complexity" evidence="5">
    <location>
        <begin position="384"/>
        <end position="398"/>
    </location>
</feature>
<keyword evidence="4" id="KW-0206">Cytoskeleton</keyword>
<evidence type="ECO:0000256" key="4">
    <source>
        <dbReference type="ARBA" id="ARBA00023212"/>
    </source>
</evidence>
<evidence type="ECO:0000313" key="8">
    <source>
        <dbReference type="Proteomes" id="UP000298030"/>
    </source>
</evidence>
<dbReference type="Pfam" id="PF06886">
    <property type="entry name" value="TPX2"/>
    <property type="match status" value="1"/>
</dbReference>
<feature type="compositionally biased region" description="Polar residues" evidence="5">
    <location>
        <begin position="93"/>
        <end position="103"/>
    </location>
</feature>
<feature type="compositionally biased region" description="Basic and acidic residues" evidence="5">
    <location>
        <begin position="615"/>
        <end position="625"/>
    </location>
</feature>
<evidence type="ECO:0000259" key="6">
    <source>
        <dbReference type="Pfam" id="PF06886"/>
    </source>
</evidence>
<feature type="compositionally biased region" description="Polar residues" evidence="5">
    <location>
        <begin position="436"/>
        <end position="450"/>
    </location>
</feature>
<comment type="subcellular location">
    <subcellularLocation>
        <location evidence="1">Cytoplasm</location>
        <location evidence="1">Cytoskeleton</location>
    </subcellularLocation>
</comment>
<feature type="compositionally biased region" description="Polar residues" evidence="5">
    <location>
        <begin position="319"/>
        <end position="334"/>
    </location>
</feature>
<feature type="compositionally biased region" description="Basic and acidic residues" evidence="5">
    <location>
        <begin position="177"/>
        <end position="187"/>
    </location>
</feature>
<gene>
    <name evidence="7" type="ORF">FA13DRAFT_1745612</name>
</gene>
<protein>
    <recommendedName>
        <fullName evidence="6">TPX2 C-terminal domain-containing protein</fullName>
    </recommendedName>
</protein>
<evidence type="ECO:0000313" key="7">
    <source>
        <dbReference type="EMBL" id="TEB18553.1"/>
    </source>
</evidence>
<evidence type="ECO:0000256" key="3">
    <source>
        <dbReference type="ARBA" id="ARBA00022490"/>
    </source>
</evidence>
<dbReference type="GO" id="GO:0005856">
    <property type="term" value="C:cytoskeleton"/>
    <property type="evidence" value="ECO:0007669"/>
    <property type="project" value="UniProtKB-SubCell"/>
</dbReference>
<feature type="compositionally biased region" description="Polar residues" evidence="5">
    <location>
        <begin position="417"/>
        <end position="428"/>
    </location>
</feature>
<feature type="compositionally biased region" description="Basic and acidic residues" evidence="5">
    <location>
        <begin position="473"/>
        <end position="482"/>
    </location>
</feature>
<accession>A0A4Y7SAF2</accession>
<feature type="region of interest" description="Disordered" evidence="5">
    <location>
        <begin position="670"/>
        <end position="695"/>
    </location>
</feature>
<feature type="region of interest" description="Disordered" evidence="5">
    <location>
        <begin position="47"/>
        <end position="205"/>
    </location>
</feature>
<feature type="compositionally biased region" description="Polar residues" evidence="5">
    <location>
        <begin position="76"/>
        <end position="85"/>
    </location>
</feature>
<dbReference type="InterPro" id="IPR027329">
    <property type="entry name" value="TPX2_C"/>
</dbReference>
<evidence type="ECO:0000256" key="1">
    <source>
        <dbReference type="ARBA" id="ARBA00004245"/>
    </source>
</evidence>
<keyword evidence="8" id="KW-1185">Reference proteome</keyword>
<sequence length="725" mass="78193">MSSLGLGGESSLRPMTDPSDASFSFQIPSARLGDDYLLEYEGGSFLKGADNIPATPAPSSRFTLEPLTINDLTPRPSKSTHSSLKPSPKQIRSRSPPTDAQRTPSRRTSSRIQAKAAALSRHSQDSPVPQSPRGERIDALKAQLDSLTEELGDAPKVIQPESPKAPTASSRQKLRRREGSIQRKESAKAPTVCEGGIAKVRLRRGARRSLIPQSATSALAQATLHSKEGLSPISASPRQSPVAESTDNPGPSVGSEPSYNVVTELMVPRENPTDAHVPIIAEPSSSRTQLGEPSQVAEDMNVAAVELSTLPVVADHSPLTVSQLSPQKPVTSWGASAELDNDAAVESAVDEAPFRTSSKRPVSVEDSGKIEGARARKKSKLDPSGLSSSIVPSSSKQSGPALLTNRLPPASGKSIKRLSSSGPRSRSTLTRRKSNGRSTTRVNRTGTAKSGGTRAEKEEERDGSGANASRRLNAADKLKDGDQNSTTLVSNHPQNCKDEPRAESSHSNQDCWEPLEPKPIPAPAELARATRSSSRAGLRSGSTSSKPKVNIVAATIPVGFRFTVDARLEARSRAVVEDSGCAKSSKGKGKAREMVAESVRTRSAAASRSHGGFPSEKHSVPDFKSLHASNNADLARKRQKVVRDSNLQPTVPVAPRFATDARLEERHKFDEKIKEKERREQEEREVRRVQEEEQQEVEIRELRKKAVPKAHEVPEWYKDAPKKGK</sequence>
<feature type="region of interest" description="Disordered" evidence="5">
    <location>
        <begin position="1"/>
        <end position="26"/>
    </location>
</feature>
<feature type="compositionally biased region" description="Polar residues" evidence="5">
    <location>
        <begin position="233"/>
        <end position="261"/>
    </location>
</feature>
<proteinExistence type="inferred from homology"/>
<feature type="compositionally biased region" description="Basic and acidic residues" evidence="5">
    <location>
        <begin position="495"/>
        <end position="504"/>
    </location>
</feature>
<feature type="compositionally biased region" description="Low complexity" evidence="5">
    <location>
        <begin position="526"/>
        <end position="545"/>
    </location>
</feature>
<comment type="similarity">
    <text evidence="2">Belongs to the TPX2 family.</text>
</comment>
<dbReference type="STRING" id="71717.A0A4Y7SAF2"/>
<dbReference type="EMBL" id="QPFP01000244">
    <property type="protein sequence ID" value="TEB18553.1"/>
    <property type="molecule type" value="Genomic_DNA"/>
</dbReference>
<feature type="region of interest" description="Disordered" evidence="5">
    <location>
        <begin position="573"/>
        <end position="658"/>
    </location>
</feature>